<dbReference type="PANTHER" id="PTHR33362">
    <property type="entry name" value="SIALIC ACID TRAP TRANSPORTER PERMEASE PROTEIN SIAT-RELATED"/>
    <property type="match status" value="1"/>
</dbReference>
<evidence type="ECO:0000256" key="2">
    <source>
        <dbReference type="ARBA" id="ARBA00022475"/>
    </source>
</evidence>
<evidence type="ECO:0000256" key="3">
    <source>
        <dbReference type="ARBA" id="ARBA00022519"/>
    </source>
</evidence>
<comment type="function">
    <text evidence="7">Part of the tripartite ATP-independent periplasmic (TRAP) transport system.</text>
</comment>
<evidence type="ECO:0000313" key="10">
    <source>
        <dbReference type="Proteomes" id="UP001148313"/>
    </source>
</evidence>
<dbReference type="PIRSF" id="PIRSF006066">
    <property type="entry name" value="HI0050"/>
    <property type="match status" value="1"/>
</dbReference>
<feature type="transmembrane region" description="Helical" evidence="7">
    <location>
        <begin position="56"/>
        <end position="75"/>
    </location>
</feature>
<feature type="transmembrane region" description="Helical" evidence="7">
    <location>
        <begin position="245"/>
        <end position="263"/>
    </location>
</feature>
<protein>
    <recommendedName>
        <fullName evidence="7">TRAP transporter large permease protein</fullName>
    </recommendedName>
</protein>
<feature type="transmembrane region" description="Helical" evidence="7">
    <location>
        <begin position="361"/>
        <end position="384"/>
    </location>
</feature>
<feature type="transmembrane region" description="Helical" evidence="7">
    <location>
        <begin position="283"/>
        <end position="300"/>
    </location>
</feature>
<keyword evidence="6 7" id="KW-0472">Membrane</keyword>
<evidence type="ECO:0000256" key="1">
    <source>
        <dbReference type="ARBA" id="ARBA00004429"/>
    </source>
</evidence>
<dbReference type="EMBL" id="JAPJZH010000022">
    <property type="protein sequence ID" value="MDA4848407.1"/>
    <property type="molecule type" value="Genomic_DNA"/>
</dbReference>
<feature type="transmembrane region" description="Helical" evidence="7">
    <location>
        <begin position="138"/>
        <end position="165"/>
    </location>
</feature>
<keyword evidence="5 7" id="KW-1133">Transmembrane helix</keyword>
<comment type="similarity">
    <text evidence="7">Belongs to the TRAP transporter large permease family.</text>
</comment>
<proteinExistence type="inferred from homology"/>
<dbReference type="Proteomes" id="UP001148313">
    <property type="component" value="Unassembled WGS sequence"/>
</dbReference>
<dbReference type="Pfam" id="PF06808">
    <property type="entry name" value="DctM"/>
    <property type="match status" value="1"/>
</dbReference>
<evidence type="ECO:0000256" key="7">
    <source>
        <dbReference type="RuleBase" id="RU369079"/>
    </source>
</evidence>
<feature type="transmembrane region" description="Helical" evidence="7">
    <location>
        <begin position="217"/>
        <end position="239"/>
    </location>
</feature>
<evidence type="ECO:0000256" key="6">
    <source>
        <dbReference type="ARBA" id="ARBA00023136"/>
    </source>
</evidence>
<feature type="transmembrane region" description="Helical" evidence="7">
    <location>
        <begin position="404"/>
        <end position="426"/>
    </location>
</feature>
<dbReference type="InterPro" id="IPR010656">
    <property type="entry name" value="DctM"/>
</dbReference>
<dbReference type="RefSeq" id="WP_271092270.1">
    <property type="nucleotide sequence ID" value="NZ_JAPJZH010000022.1"/>
</dbReference>
<gene>
    <name evidence="9" type="ORF">OOZ53_23820</name>
</gene>
<evidence type="ECO:0000259" key="8">
    <source>
        <dbReference type="Pfam" id="PF06808"/>
    </source>
</evidence>
<evidence type="ECO:0000256" key="5">
    <source>
        <dbReference type="ARBA" id="ARBA00022989"/>
    </source>
</evidence>
<dbReference type="NCBIfam" id="TIGR00786">
    <property type="entry name" value="dctM"/>
    <property type="match status" value="1"/>
</dbReference>
<evidence type="ECO:0000313" key="9">
    <source>
        <dbReference type="EMBL" id="MDA4848407.1"/>
    </source>
</evidence>
<keyword evidence="3 7" id="KW-0997">Cell inner membrane</keyword>
<organism evidence="9 10">
    <name type="scientific">Hoeflea poritis</name>
    <dbReference type="NCBI Taxonomy" id="2993659"/>
    <lineage>
        <taxon>Bacteria</taxon>
        <taxon>Pseudomonadati</taxon>
        <taxon>Pseudomonadota</taxon>
        <taxon>Alphaproteobacteria</taxon>
        <taxon>Hyphomicrobiales</taxon>
        <taxon>Rhizobiaceae</taxon>
        <taxon>Hoeflea</taxon>
    </lineage>
</organism>
<accession>A0ABT4VWI7</accession>
<comment type="subunit">
    <text evidence="7">The complex comprises the extracytoplasmic solute receptor protein and the two transmembrane proteins.</text>
</comment>
<comment type="caution">
    <text evidence="9">The sequence shown here is derived from an EMBL/GenBank/DDBJ whole genome shotgun (WGS) entry which is preliminary data.</text>
</comment>
<feature type="transmembrane region" description="Helical" evidence="7">
    <location>
        <begin position="6"/>
        <end position="35"/>
    </location>
</feature>
<name>A0ABT4VWI7_9HYPH</name>
<dbReference type="InterPro" id="IPR004681">
    <property type="entry name" value="TRAP_DctM"/>
</dbReference>
<keyword evidence="2" id="KW-1003">Cell membrane</keyword>
<keyword evidence="4 7" id="KW-0812">Transmembrane</keyword>
<feature type="transmembrane region" description="Helical" evidence="7">
    <location>
        <begin position="320"/>
        <end position="349"/>
    </location>
</feature>
<sequence>MTTALIGFAILLGLCFFGFRVGFATLIVGFVGFALERGWFASLGMVAQQVTEDAQNYNLSVIPLFILMGVFIYRSDISVDLYDASYAALGRMKGGLALATVLACGGFSAVCGSTLATAATMSKVAMPQMKAYNYSDKLAAGTIAAGGTLGIMIPPSVPLVIYGIIAEQDIGLLFIAGILPGMLLVLLFLLAVSVMVRLDPNSAPAAAELDAERKRKAIRGTAPVLLLFIVVLGGIYGGIFTPTEAAGIGASGAAVIAILRGHLRTLGEWRASLVDAAMTTAKIFIVLFGAVVFTQFINLSGMPYDLLDIVDDWELNGRELVIFVCVIALLMGMVFESIGIIVLLVPVFLPALYATDVNMIWFGIIVVLVTEIGLITPPIGMNVFVVKSVLPQVRLVDIFRGVGFYIVALGIGLIAVFTIPEIATFLPSIAR</sequence>
<comment type="subcellular location">
    <subcellularLocation>
        <location evidence="1 7">Cell inner membrane</location>
        <topology evidence="1 7">Multi-pass membrane protein</topology>
    </subcellularLocation>
</comment>
<feature type="transmembrane region" description="Helical" evidence="7">
    <location>
        <begin position="171"/>
        <end position="196"/>
    </location>
</feature>
<keyword evidence="10" id="KW-1185">Reference proteome</keyword>
<feature type="transmembrane region" description="Helical" evidence="7">
    <location>
        <begin position="95"/>
        <end position="118"/>
    </location>
</feature>
<dbReference type="PANTHER" id="PTHR33362:SF5">
    <property type="entry name" value="C4-DICARBOXYLATE TRAP TRANSPORTER LARGE PERMEASE PROTEIN DCTM"/>
    <property type="match status" value="1"/>
</dbReference>
<keyword evidence="7" id="KW-0813">Transport</keyword>
<feature type="domain" description="TRAP C4-dicarboxylate transport system permease DctM subunit" evidence="8">
    <location>
        <begin position="8"/>
        <end position="422"/>
    </location>
</feature>
<reference evidence="9" key="1">
    <citation type="submission" date="2022-11" db="EMBL/GenBank/DDBJ databases">
        <title>Hoeflea poritis sp. nov., isolated from scleractinian coral Porites lutea.</title>
        <authorList>
            <person name="Zhang G."/>
            <person name="Wei Q."/>
            <person name="Cai L."/>
        </authorList>
    </citation>
    <scope>NUCLEOTIDE SEQUENCE</scope>
    <source>
        <strain evidence="9">E7-10</strain>
    </source>
</reference>
<evidence type="ECO:0000256" key="4">
    <source>
        <dbReference type="ARBA" id="ARBA00022692"/>
    </source>
</evidence>